<name>A0A0A8Y8T7_ARUDO</name>
<evidence type="ECO:0000313" key="1">
    <source>
        <dbReference type="EMBL" id="JAD22199.1"/>
    </source>
</evidence>
<accession>A0A0A8Y8T7</accession>
<dbReference type="EMBL" id="GBRH01275696">
    <property type="protein sequence ID" value="JAD22199.1"/>
    <property type="molecule type" value="Transcribed_RNA"/>
</dbReference>
<protein>
    <submittedName>
        <fullName evidence="1">Uncharacterized protein</fullName>
    </submittedName>
</protein>
<organism evidence="1">
    <name type="scientific">Arundo donax</name>
    <name type="common">Giant reed</name>
    <name type="synonym">Donax arundinaceus</name>
    <dbReference type="NCBI Taxonomy" id="35708"/>
    <lineage>
        <taxon>Eukaryota</taxon>
        <taxon>Viridiplantae</taxon>
        <taxon>Streptophyta</taxon>
        <taxon>Embryophyta</taxon>
        <taxon>Tracheophyta</taxon>
        <taxon>Spermatophyta</taxon>
        <taxon>Magnoliopsida</taxon>
        <taxon>Liliopsida</taxon>
        <taxon>Poales</taxon>
        <taxon>Poaceae</taxon>
        <taxon>PACMAD clade</taxon>
        <taxon>Arundinoideae</taxon>
        <taxon>Arundineae</taxon>
        <taxon>Arundo</taxon>
    </lineage>
</organism>
<sequence>MVAVSSCPSLEKYMLQCKKTRADHACLSSRDFRFIKYVRCMTDQESVTHLPMQIKLINLQFLRFQ</sequence>
<proteinExistence type="predicted"/>
<reference evidence="1" key="1">
    <citation type="submission" date="2014-09" db="EMBL/GenBank/DDBJ databases">
        <authorList>
            <person name="Magalhaes I.L.F."/>
            <person name="Oliveira U."/>
            <person name="Santos F.R."/>
            <person name="Vidigal T.H.D.A."/>
            <person name="Brescovit A.D."/>
            <person name="Santos A.J."/>
        </authorList>
    </citation>
    <scope>NUCLEOTIDE SEQUENCE</scope>
    <source>
        <tissue evidence="1">Shoot tissue taken approximately 20 cm above the soil surface</tissue>
    </source>
</reference>
<reference evidence="1" key="2">
    <citation type="journal article" date="2015" name="Data Brief">
        <title>Shoot transcriptome of the giant reed, Arundo donax.</title>
        <authorList>
            <person name="Barrero R.A."/>
            <person name="Guerrero F.D."/>
            <person name="Moolhuijzen P."/>
            <person name="Goolsby J.A."/>
            <person name="Tidwell J."/>
            <person name="Bellgard S.E."/>
            <person name="Bellgard M.I."/>
        </authorList>
    </citation>
    <scope>NUCLEOTIDE SEQUENCE</scope>
    <source>
        <tissue evidence="1">Shoot tissue taken approximately 20 cm above the soil surface</tissue>
    </source>
</reference>
<dbReference type="AlphaFoldDB" id="A0A0A8Y8T7"/>